<dbReference type="EMBL" id="BSXV01000089">
    <property type="protein sequence ID" value="GME87410.1"/>
    <property type="molecule type" value="Genomic_DNA"/>
</dbReference>
<sequence>MRIHSSPSTSKPPPSSRITSNEALTPVAENSHNIPHSQHHDNLHSTNDINNNNKNHFSDTYTKILNGNTIISPTNNSNFFCFVFTDLKAIDRINCEHDTSFVESFQKITLVGYEAYIVEQWVLSREVGTVICTYTGNSNDVVTAYKIKVNRDENLWSPYFKGYLSKLYYSDYCRPTESTVGVIFLTNLFQLANLALVPIPKNSDVISTFSKYLVNNNLKKLGCGSRSTTSSEPTKALEDKFKQMFKISNDVSLQFASRELVCILQTILYYYDLFNPFYCDGLLCMKTEKAVKDWWLEYSNYPFLKWKPSQNEYLTPKSISSIIGFTILLKSVLEMMGNNIVVPKDLLDVEKFRVSLGQFQKYAGLHPNIVFDNQFDSNNSTSNSNSNSNSTASPLLLNNKRSPGKTLKSTSSPMSINNNTNNTTQKSIVELKLDPITVDYIVQSYIPKNNPTFRQDLQKVGKMFKNTVIDIANGKTLQTLNITSPLNESLNLNSAKDSAKIFEIDYDDFDQVLKFIQGRRMLYLWKGKGYQVNLDQVSLASTFLYQNSKSQRVRSKLIHDKQQQQQHTHKNENSISIGKNSSSDGTAAYLTESTNDNNDPNDKIRTTSGDIIGGANNTTNLISGNKDYSNGFGYDYINENYNKNHNMMESGHDEYTNNNHNYEYDHYHTPNYLHNTDNNYNHNLENNFNGNQYLNGFLHNDYDNSKGNKNINNNDLNYNTLTAYEDNMYYPQSSFENSNSNFLNSNYNSNNNSRWLSNDYGYNGNNNYSIGNFGSGSDHPHGYNNLHHQRISSSQSGNSSNRNTSGNSADIDPLSEISGYNGFTGLSQPQSRLEPPIMSKFFNKYENDINSGNNQYTNNFNYELKKTKSSKLIHQGSFQDDWSNNNSTKSNNNNININTTNNNNNSLKRNLSVKSSNSKNSNFVTSKNYLIFAHRVRRRYSIPMVDKEINLDSINKKFDQNQTDNIETENFTQGIGQNNLNLNNNTNINNINDSSIIDSNDLDKSNNNSTFKSKNMNTIATNSSTINMNMSINTIIDNNNNQQDRTYERFRSNNSISYGKDYQDINNFHRSSSFNPRPDSDLEDSDIDNNNDQTYKNSGSGTDFNIIPNDTVFSGKRNDYILHMHRPLNSELINLRRSHSFSHIDESLSETSYNSIVTSEGIAVKYLNSLASYKLNVLQKLLNLQRESKSTNTYLELRNSKLLERLNLTFENNSNNINKLIRRKNDVEEKILKSERINARLKYELRLLSTKSKDVKQNLKQLRSFKLDELEKLIKHNMINIDKNKLDIKQQQQQQKLKEEQELTNTNLSHSGTPSLTCDISRSISPPSTNSDSDEVAITDQSHQNPRPTTHKERWISVFRQVLFFYISWIFQFFKDLWYYLFPGIDSSRIRSSWNQIDRHGKVKILLNLALSESEMCHNNSSVFANNNKDDHENHRDSYIDEMTVEDFVDGKVKDE</sequence>
<comment type="caution">
    <text evidence="1">The sequence shown here is derived from an EMBL/GenBank/DDBJ whole genome shotgun (WGS) entry which is preliminary data.</text>
</comment>
<protein>
    <submittedName>
        <fullName evidence="1">Unnamed protein product</fullName>
    </submittedName>
</protein>
<proteinExistence type="predicted"/>
<reference evidence="1" key="1">
    <citation type="submission" date="2023-04" db="EMBL/GenBank/DDBJ databases">
        <title>Candida boidinii NBRC 1967.</title>
        <authorList>
            <person name="Ichikawa N."/>
            <person name="Sato H."/>
            <person name="Tonouchi N."/>
        </authorList>
    </citation>
    <scope>NUCLEOTIDE SEQUENCE</scope>
    <source>
        <strain evidence="1">NBRC 1967</strain>
    </source>
</reference>
<organism evidence="1 2">
    <name type="scientific">Candida boidinii</name>
    <name type="common">Yeast</name>
    <dbReference type="NCBI Taxonomy" id="5477"/>
    <lineage>
        <taxon>Eukaryota</taxon>
        <taxon>Fungi</taxon>
        <taxon>Dikarya</taxon>
        <taxon>Ascomycota</taxon>
        <taxon>Saccharomycotina</taxon>
        <taxon>Pichiomycetes</taxon>
        <taxon>Pichiales</taxon>
        <taxon>Pichiaceae</taxon>
        <taxon>Ogataea</taxon>
        <taxon>Ogataea/Candida clade</taxon>
    </lineage>
</organism>
<name>A0ACB5TFN5_CANBO</name>
<keyword evidence="2" id="KW-1185">Reference proteome</keyword>
<evidence type="ECO:0000313" key="1">
    <source>
        <dbReference type="EMBL" id="GME87410.1"/>
    </source>
</evidence>
<dbReference type="Proteomes" id="UP001165101">
    <property type="component" value="Unassembled WGS sequence"/>
</dbReference>
<evidence type="ECO:0000313" key="2">
    <source>
        <dbReference type="Proteomes" id="UP001165101"/>
    </source>
</evidence>
<accession>A0ACB5TFN5</accession>
<gene>
    <name evidence="1" type="ORF">Cboi01_000035200</name>
</gene>